<evidence type="ECO:0000313" key="2">
    <source>
        <dbReference type="Proteomes" id="UP000186922"/>
    </source>
</evidence>
<dbReference type="EMBL" id="BDGG01000002">
    <property type="protein sequence ID" value="GAU91401.1"/>
    <property type="molecule type" value="Genomic_DNA"/>
</dbReference>
<reference evidence="1 2" key="1">
    <citation type="journal article" date="2016" name="Nat. Commun.">
        <title>Extremotolerant tardigrade genome and improved radiotolerance of human cultured cells by tardigrade-unique protein.</title>
        <authorList>
            <person name="Hashimoto T."/>
            <person name="Horikawa D.D."/>
            <person name="Saito Y."/>
            <person name="Kuwahara H."/>
            <person name="Kozuka-Hata H."/>
            <person name="Shin-I T."/>
            <person name="Minakuchi Y."/>
            <person name="Ohishi K."/>
            <person name="Motoyama A."/>
            <person name="Aizu T."/>
            <person name="Enomoto A."/>
            <person name="Kondo K."/>
            <person name="Tanaka S."/>
            <person name="Hara Y."/>
            <person name="Koshikawa S."/>
            <person name="Sagara H."/>
            <person name="Miura T."/>
            <person name="Yokobori S."/>
            <person name="Miyagawa K."/>
            <person name="Suzuki Y."/>
            <person name="Kubo T."/>
            <person name="Oyama M."/>
            <person name="Kohara Y."/>
            <person name="Fujiyama A."/>
            <person name="Arakawa K."/>
            <person name="Katayama T."/>
            <person name="Toyoda A."/>
            <person name="Kunieda T."/>
        </authorList>
    </citation>
    <scope>NUCLEOTIDE SEQUENCE [LARGE SCALE GENOMIC DNA]</scope>
    <source>
        <strain evidence="1 2">YOKOZUNA-1</strain>
    </source>
</reference>
<gene>
    <name evidence="1" type="primary">RvY_03659-1</name>
    <name evidence="1" type="synonym">RvY_03659.1</name>
    <name evidence="1" type="ORF">RvY_03659</name>
</gene>
<proteinExistence type="predicted"/>
<protein>
    <submittedName>
        <fullName evidence="1">Uncharacterized protein</fullName>
    </submittedName>
</protein>
<dbReference type="Proteomes" id="UP000186922">
    <property type="component" value="Unassembled WGS sequence"/>
</dbReference>
<dbReference type="OrthoDB" id="8906724at2759"/>
<sequence length="175" mass="19693">MYVIECRHHDGDTPHLFEVANNYFTLITYISGVDNTLADAVSRFDNGRFFENHPKADTEPIMADNILDCLREIMLEPGNFSNSMQDRESSSLKAGLFGSLIPRHDQLMLWSAFTMAFYGMLRVSDFRIGAASTASKAGCSMEQIRAMGRWSSNVSNRYVRPDMVSSTQTMLRISG</sequence>
<comment type="caution">
    <text evidence="1">The sequence shown here is derived from an EMBL/GenBank/DDBJ whole genome shotgun (WGS) entry which is preliminary data.</text>
</comment>
<evidence type="ECO:0000313" key="1">
    <source>
        <dbReference type="EMBL" id="GAU91401.1"/>
    </source>
</evidence>
<organism evidence="1 2">
    <name type="scientific">Ramazzottius varieornatus</name>
    <name type="common">Water bear</name>
    <name type="synonym">Tardigrade</name>
    <dbReference type="NCBI Taxonomy" id="947166"/>
    <lineage>
        <taxon>Eukaryota</taxon>
        <taxon>Metazoa</taxon>
        <taxon>Ecdysozoa</taxon>
        <taxon>Tardigrada</taxon>
        <taxon>Eutardigrada</taxon>
        <taxon>Parachela</taxon>
        <taxon>Hypsibioidea</taxon>
        <taxon>Ramazzottiidae</taxon>
        <taxon>Ramazzottius</taxon>
    </lineage>
</organism>
<dbReference type="AlphaFoldDB" id="A0A1D1UPM9"/>
<keyword evidence="2" id="KW-1185">Reference proteome</keyword>
<accession>A0A1D1UPM9</accession>
<name>A0A1D1UPM9_RAMVA</name>